<dbReference type="InterPro" id="IPR011050">
    <property type="entry name" value="Pectin_lyase_fold/virulence"/>
</dbReference>
<organism evidence="1 2">
    <name type="scientific">Alteromonas confluentis</name>
    <dbReference type="NCBI Taxonomy" id="1656094"/>
    <lineage>
        <taxon>Bacteria</taxon>
        <taxon>Pseudomonadati</taxon>
        <taxon>Pseudomonadota</taxon>
        <taxon>Gammaproteobacteria</taxon>
        <taxon>Alteromonadales</taxon>
        <taxon>Alteromonadaceae</taxon>
        <taxon>Alteromonas/Salinimonas group</taxon>
        <taxon>Alteromonas</taxon>
    </lineage>
</organism>
<dbReference type="SUPFAM" id="SSF51126">
    <property type="entry name" value="Pectin lyase-like"/>
    <property type="match status" value="1"/>
</dbReference>
<sequence>MNLSALIESVNITMAGADETTSNNLQYRKVGDSEWLDANGLYYDPVGEQLSGAIVRLTPATAYEVKLSVQDNDGEHSIVETVTTRANKPPIDPDKIYNLKDIYDGGVLNVEALGIEGSEDGWAMIKGDKATPIIAGDDAKQAIWLGAQSYVYFEDIVIEQGGDLGFFAEEAHHIWVNGCDISNWGREAAGYDRGRAYDHDGRRINHDSAFYLRRTGVVTIENCYVHDPVLSANHWGYGHPKGSNAFIAFANHPDEAFQGQIILRNNTFMGSDSVRFNDVVESRYNLSEVGGFIRDSAIYNNRFAYANDDIIELDGSQHNVLVYNNEFSHAYGGISVAPNRQGPSYIFNNTIRKMGDERGEMWASLKAGGLSSNPEGQVNFFNNYVISERNGITASNVEGDNSFWVNAINNVLLSNNPSENSGFGVWDPQRGYRSRFINNYSFNLEDGEVRDNADISEPFYDDSLVNQDVAVELKTQPAPKTLPVPETDRIPNFSVGGEQLVVGITDEDVGAFHYRRAPVAGAIDFNTASLQSYGSQNQKNAFTPWHNELSLEGNTWLSLEGEYQITENSVLDATVYGEGNPELAGIGFDNDERIADDELIAFYGTQSFGIPVSGYESGARQKRFSLPVGQLLKHGEYSNMVFALDDDAPSAPELPLLSLTNVRLYDALNFTQNTVSAYDVKQDSAETSNAEVSNDGLSLTLSGNAWKRVEGDFNVEADSVLVAQVRLSGTVEIAGLGFDTNNSQNEKAVLSFGGSQNYGLNAENVTATDGWQRIEIPVGELMNHGAYRYMTFIADNDAAPEAGQVEFRHVSLFTPD</sequence>
<proteinExistence type="predicted"/>
<accession>A0A1E7ZFY2</accession>
<comment type="caution">
    <text evidence="1">The sequence shown here is derived from an EMBL/GenBank/DDBJ whole genome shotgun (WGS) entry which is preliminary data.</text>
</comment>
<keyword evidence="2" id="KW-1185">Reference proteome</keyword>
<protein>
    <recommendedName>
        <fullName evidence="3">Right handed beta helix domain-containing protein</fullName>
    </recommendedName>
</protein>
<dbReference type="InterPro" id="IPR012334">
    <property type="entry name" value="Pectin_lyas_fold"/>
</dbReference>
<evidence type="ECO:0008006" key="3">
    <source>
        <dbReference type="Google" id="ProtNLM"/>
    </source>
</evidence>
<reference evidence="1 2" key="1">
    <citation type="submission" date="2016-08" db="EMBL/GenBank/DDBJ databases">
        <authorList>
            <person name="Seilhamer J.J."/>
        </authorList>
    </citation>
    <scope>NUCLEOTIDE SEQUENCE [LARGE SCALE GENOMIC DNA]</scope>
    <source>
        <strain evidence="1 2">KCTC 42603</strain>
    </source>
</reference>
<dbReference type="Gene3D" id="2.160.20.10">
    <property type="entry name" value="Single-stranded right-handed beta-helix, Pectin lyase-like"/>
    <property type="match status" value="1"/>
</dbReference>
<dbReference type="Proteomes" id="UP000175691">
    <property type="component" value="Unassembled WGS sequence"/>
</dbReference>
<evidence type="ECO:0000313" key="2">
    <source>
        <dbReference type="Proteomes" id="UP000175691"/>
    </source>
</evidence>
<dbReference type="EMBL" id="MDHN01000004">
    <property type="protein sequence ID" value="OFC72421.1"/>
    <property type="molecule type" value="Genomic_DNA"/>
</dbReference>
<name>A0A1E7ZFY2_9ALTE</name>
<dbReference type="AlphaFoldDB" id="A0A1E7ZFY2"/>
<dbReference type="STRING" id="1656094.BFC18_02320"/>
<gene>
    <name evidence="1" type="ORF">BFC18_02320</name>
</gene>
<evidence type="ECO:0000313" key="1">
    <source>
        <dbReference type="EMBL" id="OFC72421.1"/>
    </source>
</evidence>